<comment type="subcellular location">
    <subcellularLocation>
        <location evidence="4 5">Nucleus</location>
    </subcellularLocation>
</comment>
<comment type="caution">
    <text evidence="8">The sequence shown here is derived from an EMBL/GenBank/DDBJ whole genome shotgun (WGS) entry which is preliminary data.</text>
</comment>
<evidence type="ECO:0000256" key="4">
    <source>
        <dbReference type="PROSITE-ProRule" id="PRU00108"/>
    </source>
</evidence>
<dbReference type="Gene3D" id="1.10.10.60">
    <property type="entry name" value="Homeodomain-like"/>
    <property type="match status" value="1"/>
</dbReference>
<accession>A0A0M0JSP1</accession>
<evidence type="ECO:0000313" key="8">
    <source>
        <dbReference type="EMBL" id="KOO29666.1"/>
    </source>
</evidence>
<dbReference type="Pfam" id="PF00046">
    <property type="entry name" value="Homeodomain"/>
    <property type="match status" value="1"/>
</dbReference>
<reference evidence="9" key="1">
    <citation type="journal article" date="2015" name="PLoS Genet.">
        <title>Genome Sequence and Transcriptome Analyses of Chrysochromulina tobin: Metabolic Tools for Enhanced Algal Fitness in the Prominent Order Prymnesiales (Haptophyceae).</title>
        <authorList>
            <person name="Hovde B.T."/>
            <person name="Deodato C.R."/>
            <person name="Hunsperger H.M."/>
            <person name="Ryken S.A."/>
            <person name="Yost W."/>
            <person name="Jha R.K."/>
            <person name="Patterson J."/>
            <person name="Monnat R.J. Jr."/>
            <person name="Barlow S.B."/>
            <person name="Starkenburg S.R."/>
            <person name="Cattolico R.A."/>
        </authorList>
    </citation>
    <scope>NUCLEOTIDE SEQUENCE</scope>
    <source>
        <strain evidence="9">CCMP291</strain>
    </source>
</reference>
<dbReference type="AlphaFoldDB" id="A0A0M0JSP1"/>
<dbReference type="PROSITE" id="PS50071">
    <property type="entry name" value="HOMEOBOX_2"/>
    <property type="match status" value="1"/>
</dbReference>
<evidence type="ECO:0000256" key="2">
    <source>
        <dbReference type="ARBA" id="ARBA00023155"/>
    </source>
</evidence>
<feature type="compositionally biased region" description="Low complexity" evidence="6">
    <location>
        <begin position="160"/>
        <end position="177"/>
    </location>
</feature>
<dbReference type="EMBL" id="JWZX01002380">
    <property type="protein sequence ID" value="KOO29666.1"/>
    <property type="molecule type" value="Genomic_DNA"/>
</dbReference>
<dbReference type="Proteomes" id="UP000037460">
    <property type="component" value="Unassembled WGS sequence"/>
</dbReference>
<feature type="compositionally biased region" description="Pro residues" evidence="6">
    <location>
        <begin position="273"/>
        <end position="289"/>
    </location>
</feature>
<feature type="compositionally biased region" description="Basic and acidic residues" evidence="6">
    <location>
        <begin position="118"/>
        <end position="138"/>
    </location>
</feature>
<feature type="region of interest" description="Disordered" evidence="6">
    <location>
        <begin position="97"/>
        <end position="305"/>
    </location>
</feature>
<evidence type="ECO:0000256" key="6">
    <source>
        <dbReference type="SAM" id="MobiDB-lite"/>
    </source>
</evidence>
<dbReference type="PANTHER" id="PTHR36968:SF5">
    <property type="entry name" value="HOMEOBOX-DDT DOMAIN PROTEIN RLT2"/>
    <property type="match status" value="1"/>
</dbReference>
<feature type="region of interest" description="Disordered" evidence="6">
    <location>
        <begin position="480"/>
        <end position="502"/>
    </location>
</feature>
<feature type="DNA-binding region" description="Homeobox" evidence="4">
    <location>
        <begin position="37"/>
        <end position="96"/>
    </location>
</feature>
<organism evidence="8 9">
    <name type="scientific">Chrysochromulina tobinii</name>
    <dbReference type="NCBI Taxonomy" id="1460289"/>
    <lineage>
        <taxon>Eukaryota</taxon>
        <taxon>Haptista</taxon>
        <taxon>Haptophyta</taxon>
        <taxon>Prymnesiophyceae</taxon>
        <taxon>Prymnesiales</taxon>
        <taxon>Chrysochromulinaceae</taxon>
        <taxon>Chrysochromulina</taxon>
    </lineage>
</organism>
<evidence type="ECO:0000256" key="1">
    <source>
        <dbReference type="ARBA" id="ARBA00023125"/>
    </source>
</evidence>
<dbReference type="GO" id="GO:0005634">
    <property type="term" value="C:nucleus"/>
    <property type="evidence" value="ECO:0007669"/>
    <property type="project" value="UniProtKB-SubCell"/>
</dbReference>
<dbReference type="InterPro" id="IPR001356">
    <property type="entry name" value="HD"/>
</dbReference>
<dbReference type="PANTHER" id="PTHR36968">
    <property type="entry name" value="HOMEOBOX-DDT DOMAIN PROTEIN RLT2"/>
    <property type="match status" value="1"/>
</dbReference>
<keyword evidence="1 4" id="KW-0238">DNA-binding</keyword>
<protein>
    <submittedName>
        <fullName evidence="8">Paired mesoderm homeobox protein 2a</fullName>
    </submittedName>
</protein>
<name>A0A0M0JSP1_9EUKA</name>
<dbReference type="InterPro" id="IPR044977">
    <property type="entry name" value="RLT1-3"/>
</dbReference>
<dbReference type="SMART" id="SM00389">
    <property type="entry name" value="HOX"/>
    <property type="match status" value="1"/>
</dbReference>
<dbReference type="InterPro" id="IPR009057">
    <property type="entry name" value="Homeodomain-like_sf"/>
</dbReference>
<evidence type="ECO:0000313" key="9">
    <source>
        <dbReference type="Proteomes" id="UP000037460"/>
    </source>
</evidence>
<dbReference type="GO" id="GO:0003677">
    <property type="term" value="F:DNA binding"/>
    <property type="evidence" value="ECO:0007669"/>
    <property type="project" value="UniProtKB-UniRule"/>
</dbReference>
<feature type="region of interest" description="Disordered" evidence="6">
    <location>
        <begin position="348"/>
        <end position="378"/>
    </location>
</feature>
<keyword evidence="3 4" id="KW-0539">Nucleus</keyword>
<dbReference type="CDD" id="cd00086">
    <property type="entry name" value="homeodomain"/>
    <property type="match status" value="1"/>
</dbReference>
<proteinExistence type="predicted"/>
<feature type="domain" description="Homeobox" evidence="7">
    <location>
        <begin position="35"/>
        <end position="95"/>
    </location>
</feature>
<sequence length="599" mass="62559">MASGLAAPNYGMAPCGRVRVQPASPQLLSAVDNPSSTIGGRWIISSSALYLLEQVYKIENYPSLHMRQRLATDLEVSQRQIQVWFQNRRQRDRNLIKASEKLSPKMESSGLRPSDASRSAKDGDESMEKDEASDHCDAGSDASGASHSRAKKAPCASDKTPTSGHSSTPSSLASPSPELSPPSSPGLLSEHSHSRKTVPSLQMAPPTARPWQTLGLLPLMPQPMGNRSSAAHASAHHGAGPSSSSAERATHAERGVARAGAGQSFRPSLASMPAPPLPGVPSWGAPPPQAGIGGSARPSARPSLLTQGLGLEPSVAAALPNVAVYLQHIERLQSAYLRLGSGVNAPSLEGEAPPLPQPSKAAHSTHPLPRLPSSSVAASPMPLPTNPPFFATALGTPLFDLPLSQGIPGLWGGYPPPALSLDPSVFYNLHMSDLSAHVLRAHTAALSQAFSAPPLSIPPLSIPPLSSLPLSSLPLSSPPMATGTAMPAPTASSSFPFQRSSSTMDDAPELGKCFKKPRSNTDPFPQSYARATSVDATSATTFEQPSTETSAIGSDYGTNSNDLNVDQAFDWRGANSMMDLDMDLIMGMAGVVDSKVAVV</sequence>
<dbReference type="GO" id="GO:0000981">
    <property type="term" value="F:DNA-binding transcription factor activity, RNA polymerase II-specific"/>
    <property type="evidence" value="ECO:0007669"/>
    <property type="project" value="InterPro"/>
</dbReference>
<feature type="compositionally biased region" description="Low complexity" evidence="6">
    <location>
        <begin position="214"/>
        <end position="246"/>
    </location>
</feature>
<gene>
    <name evidence="8" type="ORF">Ctob_001153</name>
</gene>
<dbReference type="OrthoDB" id="6159439at2759"/>
<keyword evidence="2 4" id="KW-0371">Homeobox</keyword>
<keyword evidence="9" id="KW-1185">Reference proteome</keyword>
<dbReference type="PROSITE" id="PS00027">
    <property type="entry name" value="HOMEOBOX_1"/>
    <property type="match status" value="1"/>
</dbReference>
<evidence type="ECO:0000259" key="7">
    <source>
        <dbReference type="PROSITE" id="PS50071"/>
    </source>
</evidence>
<dbReference type="InterPro" id="IPR017970">
    <property type="entry name" value="Homeobox_CS"/>
</dbReference>
<evidence type="ECO:0000256" key="3">
    <source>
        <dbReference type="ARBA" id="ARBA00023242"/>
    </source>
</evidence>
<evidence type="ECO:0000256" key="5">
    <source>
        <dbReference type="RuleBase" id="RU000682"/>
    </source>
</evidence>
<dbReference type="SUPFAM" id="SSF46689">
    <property type="entry name" value="Homeodomain-like"/>
    <property type="match status" value="1"/>
</dbReference>